<dbReference type="AlphaFoldDB" id="A0A6B0UMD6"/>
<feature type="chain" id="PRO_5025452757" evidence="1">
    <location>
        <begin position="21"/>
        <end position="118"/>
    </location>
</feature>
<dbReference type="EMBL" id="GIFC01008743">
    <property type="protein sequence ID" value="MXU90826.1"/>
    <property type="molecule type" value="Transcribed_RNA"/>
</dbReference>
<evidence type="ECO:0000313" key="2">
    <source>
        <dbReference type="EMBL" id="MXU90826.1"/>
    </source>
</evidence>
<evidence type="ECO:0000256" key="1">
    <source>
        <dbReference type="SAM" id="SignalP"/>
    </source>
</evidence>
<keyword evidence="1" id="KW-0732">Signal</keyword>
<protein>
    <submittedName>
        <fullName evidence="2">Putative secreted protein</fullName>
    </submittedName>
</protein>
<name>A0A6B0UMD6_IXORI</name>
<sequence>MATWCWWSCTWSLPLTYTETVGVGTPTPMHMTVMLMPSIMGPLGITRGRLTKAGMAASVHARTTSEEGLVMPPDLALTDRAYWVLNVRFPMMMEVKGVVTLSHADWSVVVLTGAKRTT</sequence>
<organism evidence="2">
    <name type="scientific">Ixodes ricinus</name>
    <name type="common">Common tick</name>
    <name type="synonym">Acarus ricinus</name>
    <dbReference type="NCBI Taxonomy" id="34613"/>
    <lineage>
        <taxon>Eukaryota</taxon>
        <taxon>Metazoa</taxon>
        <taxon>Ecdysozoa</taxon>
        <taxon>Arthropoda</taxon>
        <taxon>Chelicerata</taxon>
        <taxon>Arachnida</taxon>
        <taxon>Acari</taxon>
        <taxon>Parasitiformes</taxon>
        <taxon>Ixodida</taxon>
        <taxon>Ixodoidea</taxon>
        <taxon>Ixodidae</taxon>
        <taxon>Ixodinae</taxon>
        <taxon>Ixodes</taxon>
    </lineage>
</organism>
<reference evidence="2" key="1">
    <citation type="submission" date="2019-12" db="EMBL/GenBank/DDBJ databases">
        <title>An insight into the sialome of adult female Ixodes ricinus ticks feeding for 6 days.</title>
        <authorList>
            <person name="Perner J."/>
            <person name="Ribeiro J.M.C."/>
        </authorList>
    </citation>
    <scope>NUCLEOTIDE SEQUENCE</scope>
    <source>
        <strain evidence="2">Semi-engorged</strain>
        <tissue evidence="2">Salivary glands</tissue>
    </source>
</reference>
<proteinExistence type="predicted"/>
<accession>A0A6B0UMD6</accession>
<feature type="signal peptide" evidence="1">
    <location>
        <begin position="1"/>
        <end position="20"/>
    </location>
</feature>